<evidence type="ECO:0000256" key="1">
    <source>
        <dbReference type="ARBA" id="ARBA00010871"/>
    </source>
</evidence>
<reference evidence="6" key="1">
    <citation type="submission" date="2021-01" db="EMBL/GenBank/DDBJ databases">
        <authorList>
            <consortium name="Aspergillus luchuensis mut. kawachii IFO 4304 genome sequencing consortium"/>
            <person name="Kazuki M."/>
            <person name="Futagami T."/>
        </authorList>
    </citation>
    <scope>NUCLEOTIDE SEQUENCE</scope>
    <source>
        <strain evidence="6">IFO 4308</strain>
    </source>
</reference>
<dbReference type="GO" id="GO:0046872">
    <property type="term" value="F:metal ion binding"/>
    <property type="evidence" value="ECO:0007669"/>
    <property type="project" value="InterPro"/>
</dbReference>
<dbReference type="InterPro" id="IPR016185">
    <property type="entry name" value="PreATP-grasp_dom_sf"/>
</dbReference>
<dbReference type="EMBL" id="AP024428">
    <property type="protein sequence ID" value="BCR99190.1"/>
    <property type="molecule type" value="Genomic_DNA"/>
</dbReference>
<dbReference type="RefSeq" id="XP_041542953.1">
    <property type="nucleotide sequence ID" value="XM_041689250.1"/>
</dbReference>
<sequence>MQTHDRIRRHTATSPMRIVCQITRFMRMQYGYGFGRDLSELLKQDIKRGRILTLLSIQIRAVMTHGSLKIALIYEFREAYKALGYSDVDCNRFEVGEAANHIAAVLKKLGHEVVLIPDIHSLVKRLANGEGSTWDLAFNTTEGLHGLAREGQVPALLEAYQIPFTFSDAATMALCLDKGRTKMVLEHFNVPTAPFAVIHFNHTHGKAQVSLDEILSMVRMSRHSETLLTQYPLFAKPLAEGSSKGIGTSNKIKSIESLCEVVNSLRKSSPSSLGVLIEKYLPGREFTVGILGTGEDAWVVGVDEIVWCSNGSTKSNPETVEYTTEKSKSVEDWAGEADEIKVGRDDQEADLACRTALRAWTVLRCRDGGRVDIRMDGSSGSPVAHVMEINPLAGLLPHWSQLPMIAEHNNVSYNELIEHILKSALKRRRAQVPS</sequence>
<dbReference type="SUPFAM" id="SSF56059">
    <property type="entry name" value="Glutathione synthetase ATP-binding domain-like"/>
    <property type="match status" value="1"/>
</dbReference>
<proteinExistence type="inferred from homology"/>
<dbReference type="Pfam" id="PF07478">
    <property type="entry name" value="Dala_Dala_lig_C"/>
    <property type="match status" value="1"/>
</dbReference>
<organism evidence="6 7">
    <name type="scientific">Aspergillus kawachii</name>
    <name type="common">White koji mold</name>
    <name type="synonym">Aspergillus awamori var. kawachi</name>
    <dbReference type="NCBI Taxonomy" id="1069201"/>
    <lineage>
        <taxon>Eukaryota</taxon>
        <taxon>Fungi</taxon>
        <taxon>Dikarya</taxon>
        <taxon>Ascomycota</taxon>
        <taxon>Pezizomycotina</taxon>
        <taxon>Eurotiomycetes</taxon>
        <taxon>Eurotiomycetidae</taxon>
        <taxon>Eurotiales</taxon>
        <taxon>Aspergillaceae</taxon>
        <taxon>Aspergillus</taxon>
        <taxon>Aspergillus subgen. Circumdati</taxon>
    </lineage>
</organism>
<dbReference type="OrthoDB" id="2013972at2759"/>
<dbReference type="GO" id="GO:0005524">
    <property type="term" value="F:ATP binding"/>
    <property type="evidence" value="ECO:0007669"/>
    <property type="project" value="UniProtKB-UniRule"/>
</dbReference>
<feature type="domain" description="ATP-grasp" evidence="5">
    <location>
        <begin position="182"/>
        <end position="422"/>
    </location>
</feature>
<evidence type="ECO:0000259" key="5">
    <source>
        <dbReference type="PROSITE" id="PS50975"/>
    </source>
</evidence>
<comment type="similarity">
    <text evidence="1">Belongs to the D-alanine--D-alanine ligase family.</text>
</comment>
<keyword evidence="7" id="KW-1185">Reference proteome</keyword>
<protein>
    <recommendedName>
        <fullName evidence="5">ATP-grasp domain-containing protein</fullName>
    </recommendedName>
</protein>
<evidence type="ECO:0000256" key="3">
    <source>
        <dbReference type="ARBA" id="ARBA00023316"/>
    </source>
</evidence>
<dbReference type="InterPro" id="IPR011095">
    <property type="entry name" value="Dala_Dala_lig_C"/>
</dbReference>
<name>A0A7R7WA96_ASPKA</name>
<evidence type="ECO:0000313" key="6">
    <source>
        <dbReference type="EMBL" id="BCR99190.1"/>
    </source>
</evidence>
<keyword evidence="3" id="KW-0961">Cell wall biogenesis/degradation</keyword>
<dbReference type="PROSITE" id="PS50975">
    <property type="entry name" value="ATP_GRASP"/>
    <property type="match status" value="1"/>
</dbReference>
<dbReference type="PANTHER" id="PTHR23132:SF23">
    <property type="entry name" value="D-ALANINE--D-ALANINE LIGASE B"/>
    <property type="match status" value="1"/>
</dbReference>
<evidence type="ECO:0000256" key="4">
    <source>
        <dbReference type="PROSITE-ProRule" id="PRU00409"/>
    </source>
</evidence>
<dbReference type="SUPFAM" id="SSF52440">
    <property type="entry name" value="PreATP-grasp domain"/>
    <property type="match status" value="1"/>
</dbReference>
<keyword evidence="2" id="KW-0436">Ligase</keyword>
<reference evidence="6" key="2">
    <citation type="submission" date="2021-02" db="EMBL/GenBank/DDBJ databases">
        <title>Aspergillus luchuensis mut. kawachii IFO 4304 genome sequence.</title>
        <authorList>
            <person name="Mori K."/>
            <person name="Kadooka C."/>
            <person name="Goto M."/>
            <person name="Futagami T."/>
        </authorList>
    </citation>
    <scope>NUCLEOTIDE SEQUENCE</scope>
    <source>
        <strain evidence="6">IFO 4308</strain>
    </source>
</reference>
<dbReference type="AlphaFoldDB" id="A0A7R7WA96"/>
<evidence type="ECO:0000313" key="7">
    <source>
        <dbReference type="Proteomes" id="UP000661280"/>
    </source>
</evidence>
<dbReference type="GO" id="GO:0008716">
    <property type="term" value="F:D-alanine-D-alanine ligase activity"/>
    <property type="evidence" value="ECO:0007669"/>
    <property type="project" value="InterPro"/>
</dbReference>
<gene>
    <name evidence="6" type="ORF">AKAW2_40873S</name>
</gene>
<dbReference type="GeneID" id="64960512"/>
<dbReference type="Gene3D" id="3.30.470.20">
    <property type="entry name" value="ATP-grasp fold, B domain"/>
    <property type="match status" value="2"/>
</dbReference>
<keyword evidence="4" id="KW-0547">Nucleotide-binding</keyword>
<accession>A0A7R7WA96</accession>
<dbReference type="Proteomes" id="UP000661280">
    <property type="component" value="Chromosome 4"/>
</dbReference>
<dbReference type="GO" id="GO:0071555">
    <property type="term" value="P:cell wall organization"/>
    <property type="evidence" value="ECO:0007669"/>
    <property type="project" value="UniProtKB-KW"/>
</dbReference>
<dbReference type="PANTHER" id="PTHR23132">
    <property type="entry name" value="D-ALANINE--D-ALANINE LIGASE"/>
    <property type="match status" value="1"/>
</dbReference>
<dbReference type="KEGG" id="aluc:AKAW2_40873S"/>
<keyword evidence="4" id="KW-0067">ATP-binding</keyword>
<dbReference type="InterPro" id="IPR011761">
    <property type="entry name" value="ATP-grasp"/>
</dbReference>
<evidence type="ECO:0000256" key="2">
    <source>
        <dbReference type="ARBA" id="ARBA00022598"/>
    </source>
</evidence>